<dbReference type="Proteomes" id="UP001153636">
    <property type="component" value="Chromosome 1"/>
</dbReference>
<dbReference type="PANTHER" id="PTHR12277:SF194">
    <property type="entry name" value="FI04476P"/>
    <property type="match status" value="1"/>
</dbReference>
<dbReference type="Pfam" id="PF12697">
    <property type="entry name" value="Abhydrolase_6"/>
    <property type="match status" value="1"/>
</dbReference>
<keyword evidence="1" id="KW-1133">Transmembrane helix</keyword>
<keyword evidence="4" id="KW-1185">Reference proteome</keyword>
<dbReference type="GO" id="GO:0004622">
    <property type="term" value="F:phosphatidylcholine lysophospholipase activity"/>
    <property type="evidence" value="ECO:0007669"/>
    <property type="project" value="TreeGrafter"/>
</dbReference>
<dbReference type="SUPFAM" id="SSF53474">
    <property type="entry name" value="alpha/beta-Hydrolases"/>
    <property type="match status" value="1"/>
</dbReference>
<accession>A0A9P0C8Q5</accession>
<keyword evidence="1" id="KW-0812">Transmembrane</keyword>
<feature type="transmembrane region" description="Helical" evidence="1">
    <location>
        <begin position="12"/>
        <end position="31"/>
    </location>
</feature>
<evidence type="ECO:0000313" key="4">
    <source>
        <dbReference type="Proteomes" id="UP001153636"/>
    </source>
</evidence>
<evidence type="ECO:0000313" key="3">
    <source>
        <dbReference type="EMBL" id="CAH1099057.1"/>
    </source>
</evidence>
<gene>
    <name evidence="3" type="ORF">PSYICH_LOCUS1210</name>
</gene>
<reference evidence="3" key="1">
    <citation type="submission" date="2022-01" db="EMBL/GenBank/DDBJ databases">
        <authorList>
            <person name="King R."/>
        </authorList>
    </citation>
    <scope>NUCLEOTIDE SEQUENCE</scope>
</reference>
<keyword evidence="1" id="KW-0472">Membrane</keyword>
<dbReference type="GO" id="GO:0005789">
    <property type="term" value="C:endoplasmic reticulum membrane"/>
    <property type="evidence" value="ECO:0007669"/>
    <property type="project" value="TreeGrafter"/>
</dbReference>
<feature type="transmembrane region" description="Helical" evidence="1">
    <location>
        <begin position="38"/>
        <end position="58"/>
    </location>
</feature>
<dbReference type="GO" id="GO:0052651">
    <property type="term" value="P:monoacylglycerol catabolic process"/>
    <property type="evidence" value="ECO:0007669"/>
    <property type="project" value="TreeGrafter"/>
</dbReference>
<organism evidence="3 4">
    <name type="scientific">Psylliodes chrysocephalus</name>
    <dbReference type="NCBI Taxonomy" id="3402493"/>
    <lineage>
        <taxon>Eukaryota</taxon>
        <taxon>Metazoa</taxon>
        <taxon>Ecdysozoa</taxon>
        <taxon>Arthropoda</taxon>
        <taxon>Hexapoda</taxon>
        <taxon>Insecta</taxon>
        <taxon>Pterygota</taxon>
        <taxon>Neoptera</taxon>
        <taxon>Endopterygota</taxon>
        <taxon>Coleoptera</taxon>
        <taxon>Polyphaga</taxon>
        <taxon>Cucujiformia</taxon>
        <taxon>Chrysomeloidea</taxon>
        <taxon>Chrysomelidae</taxon>
        <taxon>Galerucinae</taxon>
        <taxon>Alticini</taxon>
        <taxon>Psylliodes</taxon>
    </lineage>
</organism>
<evidence type="ECO:0000259" key="2">
    <source>
        <dbReference type="Pfam" id="PF12697"/>
    </source>
</evidence>
<evidence type="ECO:0000256" key="1">
    <source>
        <dbReference type="SAM" id="Phobius"/>
    </source>
</evidence>
<dbReference type="InterPro" id="IPR000073">
    <property type="entry name" value="AB_hydrolase_1"/>
</dbReference>
<dbReference type="PANTHER" id="PTHR12277">
    <property type="entry name" value="ALPHA/BETA HYDROLASE DOMAIN-CONTAINING PROTEIN"/>
    <property type="match status" value="1"/>
</dbReference>
<dbReference type="InterPro" id="IPR029058">
    <property type="entry name" value="AB_hydrolase_fold"/>
</dbReference>
<dbReference type="GO" id="GO:0006660">
    <property type="term" value="P:phosphatidylserine catabolic process"/>
    <property type="evidence" value="ECO:0007669"/>
    <property type="project" value="TreeGrafter"/>
</dbReference>
<feature type="domain" description="AB hydrolase-1" evidence="2">
    <location>
        <begin position="137"/>
        <end position="263"/>
    </location>
</feature>
<sequence length="360" mass="41895">MDLYCHNICINLFIGSILPILICTLCHFNVISLIAAKLLLLVFVVLFVVLPLIFKFSYKFQSSLLFLNFVHVPYNANYAHPEKYGLANARNFYLRTDDDMTLGVWQILPNSLENGVDNKTDDEQYYENVLGDGQDVIIYLHGNAGTRLSGHRVELYKILRRFFHVIAFDYRSYGDSTNDSPSETKLVSDSIFIYNWVANRTKGNLYVWGHSLGTSLALHSLSILQKLDIQPKGVILEAPFNNMREEISEFPLARMFKYLPWFQYTVTEPLIENGFTFESDRFICRVDAPILILHAEDDHVVPIKLGKKLYHEGEHCRRKTQGKLIFHQFEGKHKYEHKYICRSPEINDIIRDFIKETKQR</sequence>
<proteinExistence type="predicted"/>
<dbReference type="GO" id="GO:0047372">
    <property type="term" value="F:monoacylglycerol lipase activity"/>
    <property type="evidence" value="ECO:0007669"/>
    <property type="project" value="TreeGrafter"/>
</dbReference>
<name>A0A9P0C8Q5_9CUCU</name>
<protein>
    <recommendedName>
        <fullName evidence="2">AB hydrolase-1 domain-containing protein</fullName>
    </recommendedName>
</protein>
<dbReference type="EMBL" id="OV651813">
    <property type="protein sequence ID" value="CAH1099057.1"/>
    <property type="molecule type" value="Genomic_DNA"/>
</dbReference>
<dbReference type="AlphaFoldDB" id="A0A9P0C8Q5"/>
<dbReference type="OrthoDB" id="10249433at2759"/>
<dbReference type="Gene3D" id="3.40.50.1820">
    <property type="entry name" value="alpha/beta hydrolase"/>
    <property type="match status" value="1"/>
</dbReference>